<evidence type="ECO:0000313" key="4">
    <source>
        <dbReference type="Proteomes" id="UP000033689"/>
    </source>
</evidence>
<proteinExistence type="inferred from homology"/>
<dbReference type="AlphaFoldDB" id="A0A0F3QEJ2"/>
<evidence type="ECO:0000313" key="3">
    <source>
        <dbReference type="EMBL" id="KJV90963.1"/>
    </source>
</evidence>
<evidence type="ECO:0000259" key="2">
    <source>
        <dbReference type="Pfam" id="PF01431"/>
    </source>
</evidence>
<dbReference type="EMBL" id="LAOJ01000004">
    <property type="protein sequence ID" value="KJV90963.1"/>
    <property type="molecule type" value="Genomic_DNA"/>
</dbReference>
<comment type="similarity">
    <text evidence="1">Belongs to the peptidase M13 family.</text>
</comment>
<dbReference type="GO" id="GO:0005886">
    <property type="term" value="C:plasma membrane"/>
    <property type="evidence" value="ECO:0007669"/>
    <property type="project" value="TreeGrafter"/>
</dbReference>
<dbReference type="PRINTS" id="PR00786">
    <property type="entry name" value="NEPRILYSIN"/>
</dbReference>
<dbReference type="Proteomes" id="UP000033689">
    <property type="component" value="Unassembled WGS sequence"/>
</dbReference>
<dbReference type="GO" id="GO:0016485">
    <property type="term" value="P:protein processing"/>
    <property type="evidence" value="ECO:0007669"/>
    <property type="project" value="TreeGrafter"/>
</dbReference>
<name>A0A0F3QEJ2_RICBE</name>
<dbReference type="InterPro" id="IPR018497">
    <property type="entry name" value="Peptidase_M13_C"/>
</dbReference>
<dbReference type="PANTHER" id="PTHR11733">
    <property type="entry name" value="ZINC METALLOPROTEASE FAMILY M13 NEPRILYSIN-RELATED"/>
    <property type="match status" value="1"/>
</dbReference>
<dbReference type="Pfam" id="PF01431">
    <property type="entry name" value="Peptidase_M13"/>
    <property type="match status" value="1"/>
</dbReference>
<feature type="domain" description="Peptidase M13 C-terminal" evidence="2">
    <location>
        <begin position="7"/>
        <end position="68"/>
    </location>
</feature>
<dbReference type="PROSITE" id="PS51885">
    <property type="entry name" value="NEPRILYSIN"/>
    <property type="match status" value="1"/>
</dbReference>
<dbReference type="PATRIC" id="fig|1359194.3.peg.1740"/>
<dbReference type="SUPFAM" id="SSF55486">
    <property type="entry name" value="Metalloproteases ('zincins'), catalytic domain"/>
    <property type="match status" value="1"/>
</dbReference>
<gene>
    <name evidence="3" type="ORF">RBEMOGI_1698</name>
</gene>
<dbReference type="InterPro" id="IPR000718">
    <property type="entry name" value="Peptidase_M13"/>
</dbReference>
<dbReference type="Gene3D" id="3.40.390.10">
    <property type="entry name" value="Collagenase (Catalytic Domain)"/>
    <property type="match status" value="1"/>
</dbReference>
<dbReference type="GO" id="GO:0004222">
    <property type="term" value="F:metalloendopeptidase activity"/>
    <property type="evidence" value="ECO:0007669"/>
    <property type="project" value="InterPro"/>
</dbReference>
<organism evidence="3 4">
    <name type="scientific">Rickettsia bellii str. RML Mogi</name>
    <dbReference type="NCBI Taxonomy" id="1359194"/>
    <lineage>
        <taxon>Bacteria</taxon>
        <taxon>Pseudomonadati</taxon>
        <taxon>Pseudomonadota</taxon>
        <taxon>Alphaproteobacteria</taxon>
        <taxon>Rickettsiales</taxon>
        <taxon>Rickettsiaceae</taxon>
        <taxon>Rickettsieae</taxon>
        <taxon>Rickettsia</taxon>
        <taxon>belli group</taxon>
    </lineage>
</organism>
<reference evidence="3 4" key="1">
    <citation type="submission" date="2015-02" db="EMBL/GenBank/DDBJ databases">
        <title>Genome Sequencing of Rickettsiales.</title>
        <authorList>
            <person name="Daugherty S.C."/>
            <person name="Su Q."/>
            <person name="Abolude K."/>
            <person name="Beier-Sexton M."/>
            <person name="Carlyon J.A."/>
            <person name="Carter R."/>
            <person name="Day N.P."/>
            <person name="Dumler S.J."/>
            <person name="Dyachenko V."/>
            <person name="Godinez A."/>
            <person name="Kurtti T.J."/>
            <person name="Lichay M."/>
            <person name="Mullins K.E."/>
            <person name="Ott S."/>
            <person name="Pappas-Brown V."/>
            <person name="Paris D.H."/>
            <person name="Patel P."/>
            <person name="Richards A.L."/>
            <person name="Sadzewicz L."/>
            <person name="Sears K."/>
            <person name="Seidman D."/>
            <person name="Sengamalay N."/>
            <person name="Stenos J."/>
            <person name="Tallon L.J."/>
            <person name="Vincent G."/>
            <person name="Fraser C.M."/>
            <person name="Munderloh U."/>
            <person name="Dunning-Hotopp J.C."/>
        </authorList>
    </citation>
    <scope>NUCLEOTIDE SEQUENCE [LARGE SCALE GENOMIC DNA]</scope>
    <source>
        <strain evidence="3 4">RML Mogi</strain>
    </source>
</reference>
<evidence type="ECO:0000256" key="1">
    <source>
        <dbReference type="ARBA" id="ARBA00007357"/>
    </source>
</evidence>
<comment type="caution">
    <text evidence="3">The sequence shown here is derived from an EMBL/GenBank/DDBJ whole genome shotgun (WGS) entry which is preliminary data.</text>
</comment>
<dbReference type="PANTHER" id="PTHR11733:SF167">
    <property type="entry name" value="FI17812P1-RELATED"/>
    <property type="match status" value="1"/>
</dbReference>
<protein>
    <submittedName>
        <fullName evidence="3">Peptidase M13 family protein</fullName>
    </submittedName>
</protein>
<accession>A0A0F3QEJ2</accession>
<dbReference type="InterPro" id="IPR024079">
    <property type="entry name" value="MetalloPept_cat_dom_sf"/>
</dbReference>
<sequence>MSPAMVNAYYNPTNNKIVFPAGILQAPFYSSKQSSSSNYGGIGAVIAHEISHAFDNNGANFDEVGNMVN</sequence>
<dbReference type="MEROPS" id="M13.005"/>